<dbReference type="OrthoDB" id="64893at2759"/>
<gene>
    <name evidence="4" type="ORF">SODALDRAFT_284529</name>
</gene>
<accession>A0A3N2PKS1</accession>
<dbReference type="Pfam" id="PF01341">
    <property type="entry name" value="Glyco_hydro_6"/>
    <property type="match status" value="1"/>
</dbReference>
<keyword evidence="3" id="KW-0326">Glycosidase</keyword>
<feature type="binding site" evidence="2">
    <location>
        <position position="309"/>
    </location>
    <ligand>
        <name>substrate</name>
    </ligand>
</feature>
<feature type="binding site" evidence="2">
    <location>
        <position position="336"/>
    </location>
    <ligand>
        <name>substrate</name>
    </ligand>
</feature>
<protein>
    <recommendedName>
        <fullName evidence="3">Glucanase</fullName>
        <ecNumber evidence="3">3.2.1.-</ecNumber>
    </recommendedName>
</protein>
<dbReference type="GeneID" id="39576950"/>
<dbReference type="PIRSF" id="PIRSF001100">
    <property type="entry name" value="Beta_cellobiohydrolase"/>
    <property type="match status" value="1"/>
</dbReference>
<feature type="active site" description="Proton donor" evidence="1">
    <location>
        <position position="165"/>
    </location>
</feature>
<feature type="binding site" evidence="2">
    <location>
        <position position="213"/>
    </location>
    <ligand>
        <name>substrate</name>
    </ligand>
</feature>
<evidence type="ECO:0000256" key="2">
    <source>
        <dbReference type="PIRSR" id="PIRSR001100-2"/>
    </source>
</evidence>
<evidence type="ECO:0000256" key="1">
    <source>
        <dbReference type="PIRSR" id="PIRSR001100-1"/>
    </source>
</evidence>
<dbReference type="SUPFAM" id="SSF51989">
    <property type="entry name" value="Glycosyl hydrolases family 6, cellulases"/>
    <property type="match status" value="1"/>
</dbReference>
<name>A0A3N2PKS1_SODAK</name>
<dbReference type="Proteomes" id="UP000272025">
    <property type="component" value="Unassembled WGS sequence"/>
</dbReference>
<dbReference type="InterPro" id="IPR036434">
    <property type="entry name" value="Beta_cellobiohydrolase_sf"/>
</dbReference>
<feature type="signal peptide" evidence="3">
    <location>
        <begin position="1"/>
        <end position="17"/>
    </location>
</feature>
<feature type="binding site" evidence="2">
    <location>
        <position position="340"/>
    </location>
    <ligand>
        <name>substrate</name>
    </ligand>
</feature>
<keyword evidence="3" id="KW-0732">Signal</keyword>
<dbReference type="PANTHER" id="PTHR34876:SF10">
    <property type="entry name" value="GLUCANASE"/>
    <property type="match status" value="1"/>
</dbReference>
<dbReference type="EMBL" id="ML119062">
    <property type="protein sequence ID" value="ROT35128.1"/>
    <property type="molecule type" value="Genomic_DNA"/>
</dbReference>
<dbReference type="GO" id="GO:0030245">
    <property type="term" value="P:cellulose catabolic process"/>
    <property type="evidence" value="ECO:0007669"/>
    <property type="project" value="UniProtKB-KW"/>
</dbReference>
<feature type="binding site" evidence="2">
    <location>
        <position position="249"/>
    </location>
    <ligand>
        <name>substrate</name>
    </ligand>
</feature>
<keyword evidence="3" id="KW-0119">Carbohydrate metabolism</keyword>
<dbReference type="GO" id="GO:0004553">
    <property type="term" value="F:hydrolase activity, hydrolyzing O-glycosyl compounds"/>
    <property type="evidence" value="ECO:0007669"/>
    <property type="project" value="InterPro"/>
</dbReference>
<dbReference type="PRINTS" id="PR00733">
    <property type="entry name" value="GLHYDRLASE6"/>
</dbReference>
<organism evidence="4 5">
    <name type="scientific">Sodiomyces alkalinus (strain CBS 110278 / VKM F-3762 / F11)</name>
    <name type="common">Alkaliphilic filamentous fungus</name>
    <dbReference type="NCBI Taxonomy" id="1314773"/>
    <lineage>
        <taxon>Eukaryota</taxon>
        <taxon>Fungi</taxon>
        <taxon>Dikarya</taxon>
        <taxon>Ascomycota</taxon>
        <taxon>Pezizomycotina</taxon>
        <taxon>Sordariomycetes</taxon>
        <taxon>Hypocreomycetidae</taxon>
        <taxon>Glomerellales</taxon>
        <taxon>Plectosphaerellaceae</taxon>
        <taxon>Sodiomyces</taxon>
    </lineage>
</organism>
<evidence type="ECO:0000313" key="5">
    <source>
        <dbReference type="Proteomes" id="UP000272025"/>
    </source>
</evidence>
<dbReference type="EC" id="3.2.1.-" evidence="3"/>
<keyword evidence="3" id="KW-0624">Polysaccharide degradation</keyword>
<dbReference type="STRING" id="1314773.A0A3N2PKS1"/>
<dbReference type="AlphaFoldDB" id="A0A3N2PKS1"/>
<reference evidence="4 5" key="1">
    <citation type="journal article" date="2018" name="Mol. Ecol.">
        <title>The obligate alkalophilic soda-lake fungus Sodiomyces alkalinus has shifted to a protein diet.</title>
        <authorList>
            <person name="Grum-Grzhimaylo A.A."/>
            <person name="Falkoski D.L."/>
            <person name="van den Heuvel J."/>
            <person name="Valero-Jimenez C.A."/>
            <person name="Min B."/>
            <person name="Choi I.G."/>
            <person name="Lipzen A."/>
            <person name="Daum C.G."/>
            <person name="Aanen D.K."/>
            <person name="Tsang A."/>
            <person name="Henrissat B."/>
            <person name="Bilanenko E.N."/>
            <person name="de Vries R.P."/>
            <person name="van Kan J.A.L."/>
            <person name="Grigoriev I.V."/>
            <person name="Debets A.J.M."/>
        </authorList>
    </citation>
    <scope>NUCLEOTIDE SEQUENCE [LARGE SCALE GENOMIC DNA]</scope>
    <source>
        <strain evidence="4 5">F11</strain>
    </source>
</reference>
<feature type="active site" description="Proton acceptor" evidence="1">
    <location>
        <position position="342"/>
    </location>
</feature>
<proteinExistence type="inferred from homology"/>
<dbReference type="InterPro" id="IPR016288">
    <property type="entry name" value="Beta_cellobiohydrolase"/>
</dbReference>
<keyword evidence="5" id="KW-1185">Reference proteome</keyword>
<sequence length="376" mass="40590">MRSVPFLAVAAATTVTALPHLQARQSDSNPFEGRQLYVNPNYSESLEQTREAFLAQGDTQNAGKVRYVQERVGSFVWVPTISHLKDIDAAIANARAARDATGQDQVVGLVLYNLPDRDCSAGESAGELRLDENGLERYRLEFVDPFAQKVKEASDLTFAIVLEPDAVGNIVTNQQVEFCANAAEPHQEGIAYAVSQLQADNVALYIDASHGGWLGWDANLAPTAQTFASIVQRAGNNSRVRGFSTNVSNYNAFHEPVPPPFTDGSSSYDESSYASSLAPHLEAEGLPARFIVDQGRVAIEGAREDWGEWCNVVAGFGQPATTQTDNPYVDAIVWVKPGGESDGECGLEGAPIAGAWFDEYAQLLAVNAHSEIVPLE</sequence>
<evidence type="ECO:0000313" key="4">
    <source>
        <dbReference type="EMBL" id="ROT35128.1"/>
    </source>
</evidence>
<comment type="similarity">
    <text evidence="3">Belongs to the glycosyl hydrolase family 6.</text>
</comment>
<dbReference type="PANTHER" id="PTHR34876">
    <property type="match status" value="1"/>
</dbReference>
<evidence type="ECO:0000256" key="3">
    <source>
        <dbReference type="RuleBase" id="RU361186"/>
    </source>
</evidence>
<feature type="binding site" evidence="2">
    <location>
        <position position="77"/>
    </location>
    <ligand>
        <name>substrate</name>
    </ligand>
</feature>
<keyword evidence="3" id="KW-0378">Hydrolase</keyword>
<feature type="binding site" evidence="2">
    <location>
        <position position="210"/>
    </location>
    <ligand>
        <name>substrate</name>
    </ligand>
</feature>
<keyword evidence="3" id="KW-0136">Cellulose degradation</keyword>
<dbReference type="Gene3D" id="3.20.20.40">
    <property type="entry name" value="1, 4-beta cellobiohydrolase"/>
    <property type="match status" value="1"/>
</dbReference>
<feature type="chain" id="PRO_5017847244" description="Glucanase" evidence="3">
    <location>
        <begin position="18"/>
        <end position="376"/>
    </location>
</feature>
<dbReference type="RefSeq" id="XP_028462934.1">
    <property type="nucleotide sequence ID" value="XM_028608472.1"/>
</dbReference>